<dbReference type="Proteomes" id="UP000235371">
    <property type="component" value="Unassembled WGS sequence"/>
</dbReference>
<evidence type="ECO:0008006" key="7">
    <source>
        <dbReference type="Google" id="ProtNLM"/>
    </source>
</evidence>
<dbReference type="GO" id="GO:0020037">
    <property type="term" value="F:heme binding"/>
    <property type="evidence" value="ECO:0007669"/>
    <property type="project" value="InterPro"/>
</dbReference>
<dbReference type="SUPFAM" id="SSF48264">
    <property type="entry name" value="Cytochrome P450"/>
    <property type="match status" value="1"/>
</dbReference>
<keyword evidence="6" id="KW-1185">Reference proteome</keyword>
<dbReference type="STRING" id="1095630.A0A2J6T910"/>
<dbReference type="Gene3D" id="1.10.630.10">
    <property type="entry name" value="Cytochrome P450"/>
    <property type="match status" value="1"/>
</dbReference>
<proteinExistence type="inferred from homology"/>
<keyword evidence="3" id="KW-0479">Metal-binding</keyword>
<reference evidence="5 6" key="1">
    <citation type="submission" date="2016-04" db="EMBL/GenBank/DDBJ databases">
        <title>A degradative enzymes factory behind the ericoid mycorrhizal symbiosis.</title>
        <authorList>
            <consortium name="DOE Joint Genome Institute"/>
            <person name="Martino E."/>
            <person name="Morin E."/>
            <person name="Grelet G."/>
            <person name="Kuo A."/>
            <person name="Kohler A."/>
            <person name="Daghino S."/>
            <person name="Barry K."/>
            <person name="Choi C."/>
            <person name="Cichocki N."/>
            <person name="Clum A."/>
            <person name="Copeland A."/>
            <person name="Hainaut M."/>
            <person name="Haridas S."/>
            <person name="Labutti K."/>
            <person name="Lindquist E."/>
            <person name="Lipzen A."/>
            <person name="Khouja H.-R."/>
            <person name="Murat C."/>
            <person name="Ohm R."/>
            <person name="Olson A."/>
            <person name="Spatafora J."/>
            <person name="Veneault-Fourrey C."/>
            <person name="Henrissat B."/>
            <person name="Grigoriev I."/>
            <person name="Martin F."/>
            <person name="Perotto S."/>
        </authorList>
    </citation>
    <scope>NUCLEOTIDE SEQUENCE [LARGE SCALE GENOMIC DNA]</scope>
    <source>
        <strain evidence="5 6">E</strain>
    </source>
</reference>
<dbReference type="GO" id="GO:0004497">
    <property type="term" value="F:monooxygenase activity"/>
    <property type="evidence" value="ECO:0007669"/>
    <property type="project" value="InterPro"/>
</dbReference>
<organism evidence="5 6">
    <name type="scientific">Hyaloscypha bicolor E</name>
    <dbReference type="NCBI Taxonomy" id="1095630"/>
    <lineage>
        <taxon>Eukaryota</taxon>
        <taxon>Fungi</taxon>
        <taxon>Dikarya</taxon>
        <taxon>Ascomycota</taxon>
        <taxon>Pezizomycotina</taxon>
        <taxon>Leotiomycetes</taxon>
        <taxon>Helotiales</taxon>
        <taxon>Hyaloscyphaceae</taxon>
        <taxon>Hyaloscypha</taxon>
        <taxon>Hyaloscypha bicolor</taxon>
    </lineage>
</organism>
<evidence type="ECO:0000313" key="6">
    <source>
        <dbReference type="Proteomes" id="UP000235371"/>
    </source>
</evidence>
<evidence type="ECO:0000256" key="3">
    <source>
        <dbReference type="ARBA" id="ARBA00022723"/>
    </source>
</evidence>
<dbReference type="InterPro" id="IPR036396">
    <property type="entry name" value="Cyt_P450_sf"/>
</dbReference>
<comment type="cofactor">
    <cofactor evidence="1">
        <name>heme</name>
        <dbReference type="ChEBI" id="CHEBI:30413"/>
    </cofactor>
</comment>
<dbReference type="GO" id="GO:0005506">
    <property type="term" value="F:iron ion binding"/>
    <property type="evidence" value="ECO:0007669"/>
    <property type="project" value="InterPro"/>
</dbReference>
<comment type="similarity">
    <text evidence="2">Belongs to the cytochrome P450 family.</text>
</comment>
<dbReference type="OrthoDB" id="10029320at2759"/>
<evidence type="ECO:0000256" key="1">
    <source>
        <dbReference type="ARBA" id="ARBA00001971"/>
    </source>
</evidence>
<protein>
    <recommendedName>
        <fullName evidence="7">Cytochrome P450</fullName>
    </recommendedName>
</protein>
<dbReference type="PANTHER" id="PTHR24305:SF232">
    <property type="entry name" value="P450, PUTATIVE (EUROFUNG)-RELATED"/>
    <property type="match status" value="1"/>
</dbReference>
<dbReference type="EMBL" id="KZ613813">
    <property type="protein sequence ID" value="PMD59519.1"/>
    <property type="molecule type" value="Genomic_DNA"/>
</dbReference>
<dbReference type="Pfam" id="PF00067">
    <property type="entry name" value="p450"/>
    <property type="match status" value="1"/>
</dbReference>
<gene>
    <name evidence="5" type="ORF">K444DRAFT_613117</name>
</gene>
<dbReference type="GO" id="GO:0016705">
    <property type="term" value="F:oxidoreductase activity, acting on paired donors, with incorporation or reduction of molecular oxygen"/>
    <property type="evidence" value="ECO:0007669"/>
    <property type="project" value="InterPro"/>
</dbReference>
<dbReference type="PANTHER" id="PTHR24305">
    <property type="entry name" value="CYTOCHROME P450"/>
    <property type="match status" value="1"/>
</dbReference>
<evidence type="ECO:0000256" key="2">
    <source>
        <dbReference type="ARBA" id="ARBA00010617"/>
    </source>
</evidence>
<dbReference type="InterPro" id="IPR050121">
    <property type="entry name" value="Cytochrome_P450_monoxygenase"/>
</dbReference>
<evidence type="ECO:0000313" key="5">
    <source>
        <dbReference type="EMBL" id="PMD59519.1"/>
    </source>
</evidence>
<dbReference type="RefSeq" id="XP_024736423.1">
    <property type="nucleotide sequence ID" value="XM_024880284.1"/>
</dbReference>
<name>A0A2J6T910_9HELO</name>
<dbReference type="AlphaFoldDB" id="A0A2J6T910"/>
<accession>A0A2J6T910</accession>
<dbReference type="InterPro" id="IPR001128">
    <property type="entry name" value="Cyt_P450"/>
</dbReference>
<dbReference type="InParanoid" id="A0A2J6T910"/>
<evidence type="ECO:0000256" key="4">
    <source>
        <dbReference type="ARBA" id="ARBA00023004"/>
    </source>
</evidence>
<sequence length="231" mass="26567">MKRQLEVRLRKVFGNSADEQISGRVSPLNTIIPAYESIWRVVLRCFLEVRFRKCGNEIEESITKRTYKMIFSHFMSHPNPSLFESSFQDTHISVKHIVNEALRLYPPTRRIHRQLENEMVKIDVEWLHRDPVSWGRDAEEFKPERWVGVLLKGVDGKMAFTPFGLGELSCPAKKFAPMMIGILVGALMCGVGEGWELVDEELSGDVLGTKVLDGGREAYEGLRLRRFNDEE</sequence>
<dbReference type="GeneID" id="36588361"/>
<keyword evidence="4" id="KW-0408">Iron</keyword>